<name>A0A0S2K9F8_9GAMM</name>
<keyword evidence="8" id="KW-0131">Cell cycle</keyword>
<dbReference type="InterPro" id="IPR010998">
    <property type="entry name" value="Integrase_recombinase_N"/>
</dbReference>
<evidence type="ECO:0000259" key="11">
    <source>
        <dbReference type="PROSITE" id="PS51900"/>
    </source>
</evidence>
<dbReference type="SUPFAM" id="SSF56349">
    <property type="entry name" value="DNA breaking-rejoining enzymes"/>
    <property type="match status" value="1"/>
</dbReference>
<evidence type="ECO:0000256" key="6">
    <source>
        <dbReference type="ARBA" id="ARBA00023125"/>
    </source>
</evidence>
<evidence type="ECO:0000256" key="7">
    <source>
        <dbReference type="ARBA" id="ARBA00023172"/>
    </source>
</evidence>
<dbReference type="KEGG" id="pphe:PP2015_4224"/>
<dbReference type="AlphaFoldDB" id="A0A0S2K9F8"/>
<sequence>MIFPLVDTVKQLRYMIAHVEDATLKTEYPELESQLAVLNSKHDFINSDYEFLLKFLYVYGRKSEATFNRFRNEIERFYLWSWHFTKSSVFNLKREDIEAYVDFMVKPEKTWSTNSVQWRFKDKNGVKCINEKWRPFIEKDNGVSQQTLAAMFTALNVFYKFAQLEEKSAFNYVPVVKKNSPYLVVQSQINMPDTLSDLQWEYVFGVTKDKCEIEPKFERNLFTLACLKGLYLRISELSDRPQWSPVMSHFWQDSDNYWFLRVMGKGNKLRDVTLSEEFLEYLKRYRIHRGFEALPRADDPSPILHKLRGQGGMNVRQIRRIVQESFDLAIEKLEKDGFEDESEQLKAATSHWLRHTGATHDAKHRPLKHLSEDLGHSKIATTDQIYIQTNVSDRAKSGSKRTL</sequence>
<keyword evidence="3" id="KW-0132">Cell division</keyword>
<keyword evidence="7" id="KW-0233">DNA recombination</keyword>
<accession>A0A0S2K9F8</accession>
<dbReference type="GO" id="GO:0003677">
    <property type="term" value="F:DNA binding"/>
    <property type="evidence" value="ECO:0007669"/>
    <property type="project" value="UniProtKB-UniRule"/>
</dbReference>
<dbReference type="OrthoDB" id="8610787at2"/>
<dbReference type="PROSITE" id="PS51900">
    <property type="entry name" value="CB"/>
    <property type="match status" value="1"/>
</dbReference>
<keyword evidence="6 9" id="KW-0238">DNA-binding</keyword>
<evidence type="ECO:0000256" key="5">
    <source>
        <dbReference type="ARBA" id="ARBA00022908"/>
    </source>
</evidence>
<dbReference type="GO" id="GO:0015074">
    <property type="term" value="P:DNA integration"/>
    <property type="evidence" value="ECO:0007669"/>
    <property type="project" value="UniProtKB-KW"/>
</dbReference>
<gene>
    <name evidence="12" type="ORF">PP2015_4224</name>
</gene>
<dbReference type="InterPro" id="IPR011010">
    <property type="entry name" value="DNA_brk_join_enz"/>
</dbReference>
<dbReference type="InterPro" id="IPR044068">
    <property type="entry name" value="CB"/>
</dbReference>
<evidence type="ECO:0000259" key="10">
    <source>
        <dbReference type="PROSITE" id="PS51898"/>
    </source>
</evidence>
<feature type="domain" description="Tyr recombinase" evidence="10">
    <location>
        <begin position="190"/>
        <end position="400"/>
    </location>
</feature>
<dbReference type="Pfam" id="PF00589">
    <property type="entry name" value="Phage_integrase"/>
    <property type="match status" value="1"/>
</dbReference>
<dbReference type="PATRIC" id="fig|161398.10.peg.4332"/>
<keyword evidence="2" id="KW-0963">Cytoplasm</keyword>
<organism evidence="12 13">
    <name type="scientific">Pseudoalteromonas phenolica</name>
    <dbReference type="NCBI Taxonomy" id="161398"/>
    <lineage>
        <taxon>Bacteria</taxon>
        <taxon>Pseudomonadati</taxon>
        <taxon>Pseudomonadota</taxon>
        <taxon>Gammaproteobacteria</taxon>
        <taxon>Alteromonadales</taxon>
        <taxon>Pseudoalteromonadaceae</taxon>
        <taxon>Pseudoalteromonas</taxon>
    </lineage>
</organism>
<dbReference type="GO" id="GO:0007059">
    <property type="term" value="P:chromosome segregation"/>
    <property type="evidence" value="ECO:0007669"/>
    <property type="project" value="UniProtKB-KW"/>
</dbReference>
<dbReference type="InterPro" id="IPR002104">
    <property type="entry name" value="Integrase_catalytic"/>
</dbReference>
<dbReference type="GO" id="GO:0005737">
    <property type="term" value="C:cytoplasm"/>
    <property type="evidence" value="ECO:0007669"/>
    <property type="project" value="UniProtKB-SubCell"/>
</dbReference>
<dbReference type="InterPro" id="IPR013762">
    <property type="entry name" value="Integrase-like_cat_sf"/>
</dbReference>
<dbReference type="GO" id="GO:0051301">
    <property type="term" value="P:cell division"/>
    <property type="evidence" value="ECO:0007669"/>
    <property type="project" value="UniProtKB-KW"/>
</dbReference>
<proteinExistence type="predicted"/>
<evidence type="ECO:0000313" key="12">
    <source>
        <dbReference type="EMBL" id="ALO44691.1"/>
    </source>
</evidence>
<evidence type="ECO:0000256" key="4">
    <source>
        <dbReference type="ARBA" id="ARBA00022829"/>
    </source>
</evidence>
<reference evidence="12 13" key="1">
    <citation type="submission" date="2015-11" db="EMBL/GenBank/DDBJ databases">
        <authorList>
            <person name="Zhang Y."/>
            <person name="Guo Z."/>
        </authorList>
    </citation>
    <scope>NUCLEOTIDE SEQUENCE [LARGE SCALE GENOMIC DNA]</scope>
    <source>
        <strain evidence="12 13">KCTC 12086</strain>
    </source>
</reference>
<keyword evidence="4" id="KW-0159">Chromosome partition</keyword>
<dbReference type="GO" id="GO:0006310">
    <property type="term" value="P:DNA recombination"/>
    <property type="evidence" value="ECO:0007669"/>
    <property type="project" value="UniProtKB-KW"/>
</dbReference>
<keyword evidence="13" id="KW-1185">Reference proteome</keyword>
<dbReference type="STRING" id="161398.PP2015_4224"/>
<dbReference type="PANTHER" id="PTHR30349:SF77">
    <property type="entry name" value="TYROSINE RECOMBINASE XERC"/>
    <property type="match status" value="1"/>
</dbReference>
<dbReference type="Gene3D" id="1.10.443.10">
    <property type="entry name" value="Intergrase catalytic core"/>
    <property type="match status" value="1"/>
</dbReference>
<keyword evidence="5" id="KW-0229">DNA integration</keyword>
<evidence type="ECO:0000256" key="2">
    <source>
        <dbReference type="ARBA" id="ARBA00022490"/>
    </source>
</evidence>
<dbReference type="InterPro" id="IPR050090">
    <property type="entry name" value="Tyrosine_recombinase_XerCD"/>
</dbReference>
<dbReference type="PROSITE" id="PS51898">
    <property type="entry name" value="TYR_RECOMBINASE"/>
    <property type="match status" value="1"/>
</dbReference>
<feature type="domain" description="Core-binding (CB)" evidence="11">
    <location>
        <begin position="46"/>
        <end position="163"/>
    </location>
</feature>
<evidence type="ECO:0000256" key="8">
    <source>
        <dbReference type="ARBA" id="ARBA00023306"/>
    </source>
</evidence>
<evidence type="ECO:0000256" key="9">
    <source>
        <dbReference type="PROSITE-ProRule" id="PRU01248"/>
    </source>
</evidence>
<dbReference type="Proteomes" id="UP000061457">
    <property type="component" value="Chromosome II"/>
</dbReference>
<evidence type="ECO:0000313" key="13">
    <source>
        <dbReference type="Proteomes" id="UP000061457"/>
    </source>
</evidence>
<dbReference type="Gene3D" id="1.10.150.130">
    <property type="match status" value="1"/>
</dbReference>
<protein>
    <submittedName>
        <fullName evidence="12">Integrase</fullName>
    </submittedName>
</protein>
<dbReference type="PANTHER" id="PTHR30349">
    <property type="entry name" value="PHAGE INTEGRASE-RELATED"/>
    <property type="match status" value="1"/>
</dbReference>
<evidence type="ECO:0000256" key="3">
    <source>
        <dbReference type="ARBA" id="ARBA00022618"/>
    </source>
</evidence>
<evidence type="ECO:0000256" key="1">
    <source>
        <dbReference type="ARBA" id="ARBA00004496"/>
    </source>
</evidence>
<dbReference type="RefSeq" id="WP_058032532.1">
    <property type="nucleotide sequence ID" value="NZ_CP013188.1"/>
</dbReference>
<comment type="subcellular location">
    <subcellularLocation>
        <location evidence="1">Cytoplasm</location>
    </subcellularLocation>
</comment>
<dbReference type="EMBL" id="CP013188">
    <property type="protein sequence ID" value="ALO44691.1"/>
    <property type="molecule type" value="Genomic_DNA"/>
</dbReference>